<dbReference type="EMBL" id="CU468230">
    <property type="protein sequence ID" value="CAP00079.1"/>
    <property type="molecule type" value="Genomic_DNA"/>
</dbReference>
<dbReference type="BioCyc" id="ABAU509170:GCL9-574-MONOMER"/>
<evidence type="ECO:0000313" key="2">
    <source>
        <dbReference type="EMBL" id="CAP00402.1"/>
    </source>
</evidence>
<reference evidence="1 3" key="1">
    <citation type="journal article" date="2008" name="PLoS ONE">
        <title>Comparative analysis of Acinetobacters: three genomes for three lifestyles.</title>
        <authorList>
            <person name="Vallenet D."/>
            <person name="Nordmann P."/>
            <person name="Barbe V."/>
            <person name="Poirel L."/>
            <person name="Mangenot S."/>
            <person name="Bataille E."/>
            <person name="Dossat C."/>
            <person name="Gas S."/>
            <person name="Kreimeyer A."/>
            <person name="Lenoble P."/>
            <person name="Oztas S."/>
            <person name="Poulain J."/>
            <person name="Segurens B."/>
            <person name="Robert C."/>
            <person name="Abergel C."/>
            <person name="Claverie J.M."/>
            <person name="Raoult D."/>
            <person name="Medigue C."/>
            <person name="Weissenbach J."/>
            <person name="Cruveiller S."/>
        </authorList>
    </citation>
    <scope>NUCLEOTIDE SEQUENCE [LARGE SCALE GENOMIC DNA]</scope>
    <source>
        <strain evidence="1 3">SDF</strain>
    </source>
</reference>
<name>B0VS38_ACIBS</name>
<dbReference type="HOGENOM" id="CLU_910973_0_0_6"/>
<dbReference type="EMBL" id="CU468230">
    <property type="protein sequence ID" value="CAP00402.1"/>
    <property type="molecule type" value="Genomic_DNA"/>
</dbReference>
<sequence length="305" mass="33194">MGQQLVFKSKNALTDLTAIPDFVSYKSRVESDGGVIYDQQAVLDVLQFIFQNSIPETDILSATSAAWGVKFDPVTKVITKLYNLFNPAGDIIIQNGTMNAIHTTEVDGKPSLYAGGTSTLYGYSSGKFAIANPIAHTIHHVPARSGYGASALLFPLQTLFNKEGFDASTDPAKVSTDYVAVDQRLTRNATTNNDPNTWNEAHRFWGASVGVDGNLNGSRIGYASNALTTGTFIYKDGAQSNSNSTVPNIKPTQQADQRLYLMSNFTVAGVRGNYYLGYIFENWLLNNGTDSIAKALSLRAKTKYR</sequence>
<dbReference type="KEGG" id="abm:ABSDF1050"/>
<organism evidence="1 3">
    <name type="scientific">Acinetobacter baumannii (strain SDF)</name>
    <dbReference type="NCBI Taxonomy" id="509170"/>
    <lineage>
        <taxon>Bacteria</taxon>
        <taxon>Pseudomonadati</taxon>
        <taxon>Pseudomonadota</taxon>
        <taxon>Gammaproteobacteria</taxon>
        <taxon>Moraxellales</taxon>
        <taxon>Moraxellaceae</taxon>
        <taxon>Acinetobacter</taxon>
        <taxon>Acinetobacter calcoaceticus/baumannii complex</taxon>
    </lineage>
</organism>
<dbReference type="AlphaFoldDB" id="B0VS38"/>
<protein>
    <submittedName>
        <fullName evidence="1">Uncharacterized protein</fullName>
    </submittedName>
</protein>
<evidence type="ECO:0000313" key="3">
    <source>
        <dbReference type="Proteomes" id="UP000001741"/>
    </source>
</evidence>
<accession>B0VS38</accession>
<evidence type="ECO:0000313" key="1">
    <source>
        <dbReference type="EMBL" id="CAP00079.1"/>
    </source>
</evidence>
<reference evidence="1" key="2">
    <citation type="submission" date="2008-02" db="EMBL/GenBank/DDBJ databases">
        <authorList>
            <person name="Genoscope - CEA"/>
        </authorList>
    </citation>
    <scope>NUCLEOTIDE SEQUENCE</scope>
    <source>
        <strain evidence="1">SDF</strain>
    </source>
</reference>
<proteinExistence type="predicted"/>
<dbReference type="Proteomes" id="UP000001741">
    <property type="component" value="Chromosome"/>
</dbReference>
<dbReference type="KEGG" id="abm:ABSDF0703"/>
<gene>
    <name evidence="1" type="ordered locus">ABSDF0703</name>
    <name evidence="2" type="ordered locus">ABSDF1050</name>
</gene>